<dbReference type="Gene3D" id="2.160.10.10">
    <property type="entry name" value="Hexapeptide repeat proteins"/>
    <property type="match status" value="1"/>
</dbReference>
<dbReference type="Pfam" id="PF14602">
    <property type="entry name" value="Hexapep_2"/>
    <property type="match status" value="1"/>
</dbReference>
<accession>A0ABV7XCT4</accession>
<sequence>MTTISIHPTAIVDEGAQIGERSRVWHWVHVCGQARIGSGCSLGQNVFVGNDVVIGDNVKIQNNVSVYDAVTLEDDVFCGPSMVFTNVYNPRSAVERKNEYRRTLVRKGATLGANCTIVCGSTVGEYAFVAAGAVINKDVPAYALMAGVPARQIGWMSRHGERLALPLTGDAETICPETGATYKLQNGEVICQPQ</sequence>
<dbReference type="PANTHER" id="PTHR43300:SF4">
    <property type="entry name" value="ACYL-[ACYL-CARRIER-PROTEIN]--UDP-N-ACETYLGLUCOSAMINE O-ACYLTRANSFERASE"/>
    <property type="match status" value="1"/>
</dbReference>
<keyword evidence="3" id="KW-1185">Reference proteome</keyword>
<dbReference type="InterPro" id="IPR011004">
    <property type="entry name" value="Trimer_LpxA-like_sf"/>
</dbReference>
<comment type="similarity">
    <text evidence="1">Belongs to the transferase hexapeptide repeat family.</text>
</comment>
<dbReference type="Proteomes" id="UP001595615">
    <property type="component" value="Unassembled WGS sequence"/>
</dbReference>
<dbReference type="CDD" id="cd03358">
    <property type="entry name" value="LbH_WxcM_N_like"/>
    <property type="match status" value="1"/>
</dbReference>
<evidence type="ECO:0000313" key="2">
    <source>
        <dbReference type="EMBL" id="MFC3712424.1"/>
    </source>
</evidence>
<dbReference type="SUPFAM" id="SSF51161">
    <property type="entry name" value="Trimeric LpxA-like enzymes"/>
    <property type="match status" value="1"/>
</dbReference>
<evidence type="ECO:0000256" key="1">
    <source>
        <dbReference type="ARBA" id="ARBA00007274"/>
    </source>
</evidence>
<name>A0ABV7XCT4_9SPHN</name>
<protein>
    <submittedName>
        <fullName evidence="2">DapH/DapD/GlmU-related protein</fullName>
    </submittedName>
</protein>
<dbReference type="EMBL" id="JBHRXV010000004">
    <property type="protein sequence ID" value="MFC3712424.1"/>
    <property type="molecule type" value="Genomic_DNA"/>
</dbReference>
<comment type="caution">
    <text evidence="2">The sequence shown here is derived from an EMBL/GenBank/DDBJ whole genome shotgun (WGS) entry which is preliminary data.</text>
</comment>
<dbReference type="Pfam" id="PF00132">
    <property type="entry name" value="Hexapep"/>
    <property type="match status" value="1"/>
</dbReference>
<dbReference type="InterPro" id="IPR001451">
    <property type="entry name" value="Hexapep"/>
</dbReference>
<evidence type="ECO:0000313" key="3">
    <source>
        <dbReference type="Proteomes" id="UP001595615"/>
    </source>
</evidence>
<dbReference type="PANTHER" id="PTHR43300">
    <property type="entry name" value="ACETYLTRANSFERASE"/>
    <property type="match status" value="1"/>
</dbReference>
<organism evidence="2 3">
    <name type="scientific">Sphingoaurantiacus capsulatus</name>
    <dbReference type="NCBI Taxonomy" id="1771310"/>
    <lineage>
        <taxon>Bacteria</taxon>
        <taxon>Pseudomonadati</taxon>
        <taxon>Pseudomonadota</taxon>
        <taxon>Alphaproteobacteria</taxon>
        <taxon>Sphingomonadales</taxon>
        <taxon>Sphingosinicellaceae</taxon>
        <taxon>Sphingoaurantiacus</taxon>
    </lineage>
</organism>
<dbReference type="InterPro" id="IPR050179">
    <property type="entry name" value="Trans_hexapeptide_repeat"/>
</dbReference>
<gene>
    <name evidence="2" type="ORF">ACFOMD_07580</name>
</gene>
<dbReference type="Gene3D" id="2.20.70.110">
    <property type="match status" value="1"/>
</dbReference>
<reference evidence="3" key="1">
    <citation type="journal article" date="2019" name="Int. J. Syst. Evol. Microbiol.">
        <title>The Global Catalogue of Microorganisms (GCM) 10K type strain sequencing project: providing services to taxonomists for standard genome sequencing and annotation.</title>
        <authorList>
            <consortium name="The Broad Institute Genomics Platform"/>
            <consortium name="The Broad Institute Genome Sequencing Center for Infectious Disease"/>
            <person name="Wu L."/>
            <person name="Ma J."/>
        </authorList>
    </citation>
    <scope>NUCLEOTIDE SEQUENCE [LARGE SCALE GENOMIC DNA]</scope>
    <source>
        <strain evidence="3">KCTC 42644</strain>
    </source>
</reference>
<dbReference type="RefSeq" id="WP_380859262.1">
    <property type="nucleotide sequence ID" value="NZ_JBHRXV010000004.1"/>
</dbReference>
<proteinExistence type="inferred from homology"/>